<dbReference type="Proteomes" id="UP000281406">
    <property type="component" value="Unassembled WGS sequence"/>
</dbReference>
<evidence type="ECO:0000256" key="1">
    <source>
        <dbReference type="SAM" id="MobiDB-lite"/>
    </source>
</evidence>
<evidence type="ECO:0000313" key="3">
    <source>
        <dbReference type="Proteomes" id="UP000281406"/>
    </source>
</evidence>
<proteinExistence type="predicted"/>
<gene>
    <name evidence="2" type="ORF">DPX16_4607</name>
</gene>
<accession>A0A3N0YC03</accession>
<evidence type="ECO:0000313" key="2">
    <source>
        <dbReference type="EMBL" id="ROL43773.1"/>
    </source>
</evidence>
<name>A0A3N0YC03_ANAGA</name>
<reference evidence="2 3" key="1">
    <citation type="submission" date="2018-10" db="EMBL/GenBank/DDBJ databases">
        <title>Genome assembly for a Yunnan-Guizhou Plateau 3E fish, Anabarilius grahami (Regan), and its evolutionary and genetic applications.</title>
        <authorList>
            <person name="Jiang W."/>
        </authorList>
    </citation>
    <scope>NUCLEOTIDE SEQUENCE [LARGE SCALE GENOMIC DNA]</scope>
    <source>
        <strain evidence="2">AG-KIZ</strain>
        <tissue evidence="2">Muscle</tissue>
    </source>
</reference>
<dbReference type="AlphaFoldDB" id="A0A3N0YC03"/>
<comment type="caution">
    <text evidence="2">The sequence shown here is derived from an EMBL/GenBank/DDBJ whole genome shotgun (WGS) entry which is preliminary data.</text>
</comment>
<dbReference type="EMBL" id="RJVU01047220">
    <property type="protein sequence ID" value="ROL43773.1"/>
    <property type="molecule type" value="Genomic_DNA"/>
</dbReference>
<protein>
    <submittedName>
        <fullName evidence="2">Uncharacterized protein</fullName>
    </submittedName>
</protein>
<sequence length="128" mass="14000">MEDSLEVKSVHDYITSPVQKDKAAVSTLLPDTPTKGPQSKMRRHTTEPSNAVLLEAIEKQGKKQDDFFEKLMAIENSVSCNSNRITELGTKMDTISDKADLAVTNSSAMKDQVMSLKTKKQATLGKAG</sequence>
<keyword evidence="3" id="KW-1185">Reference proteome</keyword>
<organism evidence="2 3">
    <name type="scientific">Anabarilius grahami</name>
    <name type="common">Kanglang fish</name>
    <name type="synonym">Barilius grahami</name>
    <dbReference type="NCBI Taxonomy" id="495550"/>
    <lineage>
        <taxon>Eukaryota</taxon>
        <taxon>Metazoa</taxon>
        <taxon>Chordata</taxon>
        <taxon>Craniata</taxon>
        <taxon>Vertebrata</taxon>
        <taxon>Euteleostomi</taxon>
        <taxon>Actinopterygii</taxon>
        <taxon>Neopterygii</taxon>
        <taxon>Teleostei</taxon>
        <taxon>Ostariophysi</taxon>
        <taxon>Cypriniformes</taxon>
        <taxon>Xenocyprididae</taxon>
        <taxon>Xenocypridinae</taxon>
        <taxon>Xenocypridinae incertae sedis</taxon>
        <taxon>Anabarilius</taxon>
    </lineage>
</organism>
<feature type="region of interest" description="Disordered" evidence="1">
    <location>
        <begin position="22"/>
        <end position="48"/>
    </location>
</feature>